<reference evidence="1" key="1">
    <citation type="submission" date="2020-10" db="EMBL/GenBank/DDBJ databases">
        <authorList>
            <person name="Gilroy R."/>
        </authorList>
    </citation>
    <scope>NUCLEOTIDE SEQUENCE</scope>
    <source>
        <strain evidence="1">8207</strain>
    </source>
</reference>
<proteinExistence type="predicted"/>
<sequence length="27" mass="3247">YNVSMREAAYMHSIKRVANAMKLRGWY</sequence>
<name>A0A9D9DC49_9PROT</name>
<dbReference type="Proteomes" id="UP000823630">
    <property type="component" value="Unassembled WGS sequence"/>
</dbReference>
<comment type="caution">
    <text evidence="1">The sequence shown here is derived from an EMBL/GenBank/DDBJ whole genome shotgun (WGS) entry which is preliminary data.</text>
</comment>
<evidence type="ECO:0000313" key="2">
    <source>
        <dbReference type="Proteomes" id="UP000823630"/>
    </source>
</evidence>
<gene>
    <name evidence="1" type="ORF">IAC69_00695</name>
</gene>
<dbReference type="EMBL" id="JADINC010000012">
    <property type="protein sequence ID" value="MBO8424982.1"/>
    <property type="molecule type" value="Genomic_DNA"/>
</dbReference>
<protein>
    <submittedName>
        <fullName evidence="1">Glutamate dehydrogenase</fullName>
    </submittedName>
</protein>
<feature type="non-terminal residue" evidence="1">
    <location>
        <position position="1"/>
    </location>
</feature>
<dbReference type="Gene3D" id="1.10.8.1210">
    <property type="match status" value="1"/>
</dbReference>
<evidence type="ECO:0000313" key="1">
    <source>
        <dbReference type="EMBL" id="MBO8424982.1"/>
    </source>
</evidence>
<reference evidence="1" key="2">
    <citation type="journal article" date="2021" name="PeerJ">
        <title>Extensive microbial diversity within the chicken gut microbiome revealed by metagenomics and culture.</title>
        <authorList>
            <person name="Gilroy R."/>
            <person name="Ravi A."/>
            <person name="Getino M."/>
            <person name="Pursley I."/>
            <person name="Horton D.L."/>
            <person name="Alikhan N.F."/>
            <person name="Baker D."/>
            <person name="Gharbi K."/>
            <person name="Hall N."/>
            <person name="Watson M."/>
            <person name="Adriaenssens E.M."/>
            <person name="Foster-Nyarko E."/>
            <person name="Jarju S."/>
            <person name="Secka A."/>
            <person name="Antonio M."/>
            <person name="Oren A."/>
            <person name="Chaudhuri R.R."/>
            <person name="La Ragione R."/>
            <person name="Hildebrand F."/>
            <person name="Pallen M.J."/>
        </authorList>
    </citation>
    <scope>NUCLEOTIDE SEQUENCE</scope>
    <source>
        <strain evidence="1">8207</strain>
    </source>
</reference>
<dbReference type="AlphaFoldDB" id="A0A9D9DC49"/>
<organism evidence="1 2">
    <name type="scientific">Candidatus Enterousia avistercoris</name>
    <dbReference type="NCBI Taxonomy" id="2840788"/>
    <lineage>
        <taxon>Bacteria</taxon>
        <taxon>Pseudomonadati</taxon>
        <taxon>Pseudomonadota</taxon>
        <taxon>Alphaproteobacteria</taxon>
        <taxon>Candidatus Enterousia</taxon>
    </lineage>
</organism>
<accession>A0A9D9DC49</accession>